<dbReference type="AlphaFoldDB" id="A0A3T0MZT1"/>
<gene>
    <name evidence="5" type="ORF">EBB79_04800</name>
</gene>
<dbReference type="KEGG" id="sedi:EBB79_04800"/>
<dbReference type="OrthoDB" id="9793944at2"/>
<dbReference type="SMART" id="SM01092">
    <property type="entry name" value="CO_deh_flav_C"/>
    <property type="match status" value="1"/>
</dbReference>
<dbReference type="SUPFAM" id="SSF56176">
    <property type="entry name" value="FAD-binding/transporter-associated domain-like"/>
    <property type="match status" value="1"/>
</dbReference>
<dbReference type="PROSITE" id="PS51387">
    <property type="entry name" value="FAD_PCMH"/>
    <property type="match status" value="1"/>
</dbReference>
<dbReference type="Gene3D" id="3.30.390.50">
    <property type="entry name" value="CO dehydrogenase flavoprotein, C-terminal domain"/>
    <property type="match status" value="1"/>
</dbReference>
<dbReference type="EMBL" id="CP033219">
    <property type="protein sequence ID" value="AZV77276.1"/>
    <property type="molecule type" value="Genomic_DNA"/>
</dbReference>
<dbReference type="InterPro" id="IPR005107">
    <property type="entry name" value="CO_DH_flav_C"/>
</dbReference>
<dbReference type="RefSeq" id="WP_127747831.1">
    <property type="nucleotide sequence ID" value="NZ_CP033219.1"/>
</dbReference>
<keyword evidence="2" id="KW-0274">FAD</keyword>
<dbReference type="InterPro" id="IPR036683">
    <property type="entry name" value="CO_DH_flav_C_dom_sf"/>
</dbReference>
<evidence type="ECO:0000259" key="4">
    <source>
        <dbReference type="PROSITE" id="PS51387"/>
    </source>
</evidence>
<dbReference type="Pfam" id="PF03450">
    <property type="entry name" value="CO_deh_flav_C"/>
    <property type="match status" value="1"/>
</dbReference>
<evidence type="ECO:0000256" key="2">
    <source>
        <dbReference type="ARBA" id="ARBA00022827"/>
    </source>
</evidence>
<name>A0A3T0MZT1_9RHOB</name>
<dbReference type="GO" id="GO:0016491">
    <property type="term" value="F:oxidoreductase activity"/>
    <property type="evidence" value="ECO:0007669"/>
    <property type="project" value="UniProtKB-KW"/>
</dbReference>
<dbReference type="InterPro" id="IPR002346">
    <property type="entry name" value="Mopterin_DH_FAD-bd"/>
</dbReference>
<keyword evidence="1" id="KW-0285">Flavoprotein</keyword>
<feature type="domain" description="FAD-binding PCMH-type" evidence="4">
    <location>
        <begin position="1"/>
        <end position="168"/>
    </location>
</feature>
<dbReference type="InterPro" id="IPR016169">
    <property type="entry name" value="FAD-bd_PCMH_sub2"/>
</dbReference>
<dbReference type="InterPro" id="IPR051312">
    <property type="entry name" value="Diverse_Substr_Oxidored"/>
</dbReference>
<dbReference type="PANTHER" id="PTHR42659">
    <property type="entry name" value="XANTHINE DEHYDROGENASE SUBUNIT C-RELATED"/>
    <property type="match status" value="1"/>
</dbReference>
<evidence type="ECO:0000256" key="1">
    <source>
        <dbReference type="ARBA" id="ARBA00022630"/>
    </source>
</evidence>
<dbReference type="Gene3D" id="3.30.43.10">
    <property type="entry name" value="Uridine Diphospho-n-acetylenolpyruvylglucosamine Reductase, domain 2"/>
    <property type="match status" value="1"/>
</dbReference>
<dbReference type="GO" id="GO:0071949">
    <property type="term" value="F:FAD binding"/>
    <property type="evidence" value="ECO:0007669"/>
    <property type="project" value="InterPro"/>
</dbReference>
<dbReference type="SUPFAM" id="SSF55447">
    <property type="entry name" value="CO dehydrogenase flavoprotein C-terminal domain-like"/>
    <property type="match status" value="1"/>
</dbReference>
<keyword evidence="3" id="KW-0560">Oxidoreductase</keyword>
<keyword evidence="6" id="KW-1185">Reference proteome</keyword>
<evidence type="ECO:0000313" key="6">
    <source>
        <dbReference type="Proteomes" id="UP000283063"/>
    </source>
</evidence>
<dbReference type="PANTHER" id="PTHR42659:SF2">
    <property type="entry name" value="XANTHINE DEHYDROGENASE SUBUNIT C-RELATED"/>
    <property type="match status" value="1"/>
</dbReference>
<proteinExistence type="predicted"/>
<dbReference type="InterPro" id="IPR016167">
    <property type="entry name" value="FAD-bd_PCMH_sub1"/>
</dbReference>
<evidence type="ECO:0000313" key="5">
    <source>
        <dbReference type="EMBL" id="AZV77276.1"/>
    </source>
</evidence>
<organism evidence="5 6">
    <name type="scientific">Parasedimentitalea marina</name>
    <dbReference type="NCBI Taxonomy" id="2483033"/>
    <lineage>
        <taxon>Bacteria</taxon>
        <taxon>Pseudomonadati</taxon>
        <taxon>Pseudomonadota</taxon>
        <taxon>Alphaproteobacteria</taxon>
        <taxon>Rhodobacterales</taxon>
        <taxon>Paracoccaceae</taxon>
        <taxon>Parasedimentitalea</taxon>
    </lineage>
</organism>
<sequence>MTYFAPTALSDALSLIASHDVSIIAGGTDVFPAQGRDPLQKGLLDVTRIDGLTGLLWTPDELRIGAATRWSEIANTKLPNYFAGLQEAARTVGSVQIQNAGTVAGNICNASPAADGMPPLMTLGAKVEISGPNETRQMPVEDFVTGPRQTQLRADEMVTAILVPTLPAHSGAAFEKLGSRSYLVISITMVAVVIGCDARGRIDFARVAVGACSPVARRLMTLEADLIGQTPQKVSVTSSHLAPLAPITDIRADGDYRLEAVAEQIVRAIRRAAHANG</sequence>
<dbReference type="Pfam" id="PF00941">
    <property type="entry name" value="FAD_binding_5"/>
    <property type="match status" value="1"/>
</dbReference>
<accession>A0A3T0MZT1</accession>
<evidence type="ECO:0000256" key="3">
    <source>
        <dbReference type="ARBA" id="ARBA00023002"/>
    </source>
</evidence>
<dbReference type="Gene3D" id="3.30.465.10">
    <property type="match status" value="1"/>
</dbReference>
<dbReference type="InterPro" id="IPR016166">
    <property type="entry name" value="FAD-bd_PCMH"/>
</dbReference>
<reference evidence="5 6" key="1">
    <citation type="submission" date="2018-10" db="EMBL/GenBank/DDBJ databases">
        <title>Parasedimentitalea marina sp. nov., a psychrophilic bacterium isolated from deep seawater of the New Britain Trench.</title>
        <authorList>
            <person name="Cao J."/>
        </authorList>
    </citation>
    <scope>NUCLEOTIDE SEQUENCE [LARGE SCALE GENOMIC DNA]</scope>
    <source>
        <strain evidence="5 6">W43</strain>
    </source>
</reference>
<dbReference type="InterPro" id="IPR036318">
    <property type="entry name" value="FAD-bd_PCMH-like_sf"/>
</dbReference>
<protein>
    <submittedName>
        <fullName evidence="5">Xanthine dehydrogenase family protein subunit M</fullName>
    </submittedName>
</protein>
<dbReference type="Proteomes" id="UP000283063">
    <property type="component" value="Chromosome"/>
</dbReference>